<evidence type="ECO:0000313" key="2">
    <source>
        <dbReference type="EMBL" id="AFC24471.1"/>
    </source>
</evidence>
<dbReference type="STRING" id="984262.SGRA_1736"/>
<sequence length="425" mass="48516">MKNILAQRPPIHQIRQLPLPAPERQELANGLILHELQMGSQEVLKIEWLFQAGRWFEEHKLQARATAALLKAGAGQRTADELADFFDFYGAKLKISDDFDGLSIRLYCLSKHLPKLLPAVMDLLLDPQFEQEELDQFKQLSKQRLRIQLQRNELQAYRIFTEKLFGSEHPYGYNSEAEDYKLLNRELLLAHHRRCFLANNCQVIVSGKTDAASMDLLKTELSRLPQGPSPQGSALLLPPAEMGVFHYPAIKAESQQASIRIGRRALSQKSPDYAAFHFTNTLLGGYYGARLMQNLREDKGYTYSVYSAEELMRHAGYFYIYTDVAKEVKTAALTEIYKEIERLQEEPVAEEEMQMLKNYSLGMFLSATDGVFNLSEVWKELILSGLDASFYNQLVEATLAMPASEVMRIAQTYLQKEQLTEVVFG</sequence>
<dbReference type="AlphaFoldDB" id="H6KZ81"/>
<dbReference type="SUPFAM" id="SSF63411">
    <property type="entry name" value="LuxS/MPP-like metallohydrolase"/>
    <property type="match status" value="2"/>
</dbReference>
<dbReference type="InterPro" id="IPR050361">
    <property type="entry name" value="MPP/UQCRC_Complex"/>
</dbReference>
<keyword evidence="3" id="KW-1185">Reference proteome</keyword>
<dbReference type="PANTHER" id="PTHR11851:SF224">
    <property type="entry name" value="PROCESSING PROTEASE"/>
    <property type="match status" value="1"/>
</dbReference>
<gene>
    <name evidence="2" type="ordered locus">SGRA_1736</name>
</gene>
<dbReference type="Pfam" id="PF05193">
    <property type="entry name" value="Peptidase_M16_C"/>
    <property type="match status" value="1"/>
</dbReference>
<feature type="domain" description="Peptidase M16 C-terminal" evidence="1">
    <location>
        <begin position="183"/>
        <end position="358"/>
    </location>
</feature>
<protein>
    <submittedName>
        <fullName evidence="2">Peptidase M16 domain protein</fullName>
    </submittedName>
</protein>
<dbReference type="InterPro" id="IPR007863">
    <property type="entry name" value="Peptidase_M16_C"/>
</dbReference>
<dbReference type="Gene3D" id="3.30.830.10">
    <property type="entry name" value="Metalloenzyme, LuxS/M16 peptidase-like"/>
    <property type="match status" value="2"/>
</dbReference>
<reference evidence="2 3" key="1">
    <citation type="journal article" date="2012" name="Stand. Genomic Sci.">
        <title>Complete genome sequencing and analysis of Saprospira grandis str. Lewin, a predatory marine bacterium.</title>
        <authorList>
            <person name="Saw J.H."/>
            <person name="Yuryev A."/>
            <person name="Kanbe M."/>
            <person name="Hou S."/>
            <person name="Young A.G."/>
            <person name="Aizawa S."/>
            <person name="Alam M."/>
        </authorList>
    </citation>
    <scope>NUCLEOTIDE SEQUENCE [LARGE SCALE GENOMIC DNA]</scope>
    <source>
        <strain evidence="2 3">Lewin</strain>
    </source>
</reference>
<proteinExistence type="predicted"/>
<dbReference type="eggNOG" id="COG0612">
    <property type="taxonomic scope" value="Bacteria"/>
</dbReference>
<dbReference type="GO" id="GO:0046872">
    <property type="term" value="F:metal ion binding"/>
    <property type="evidence" value="ECO:0007669"/>
    <property type="project" value="InterPro"/>
</dbReference>
<dbReference type="InterPro" id="IPR011249">
    <property type="entry name" value="Metalloenz_LuxS/M16"/>
</dbReference>
<dbReference type="EMBL" id="CP002831">
    <property type="protein sequence ID" value="AFC24471.1"/>
    <property type="molecule type" value="Genomic_DNA"/>
</dbReference>
<dbReference type="RefSeq" id="WP_015692104.1">
    <property type="nucleotide sequence ID" value="NC_016940.1"/>
</dbReference>
<dbReference type="KEGG" id="sgn:SGRA_1736"/>
<evidence type="ECO:0000313" key="3">
    <source>
        <dbReference type="Proteomes" id="UP000007519"/>
    </source>
</evidence>
<dbReference type="Proteomes" id="UP000007519">
    <property type="component" value="Chromosome"/>
</dbReference>
<dbReference type="PANTHER" id="PTHR11851">
    <property type="entry name" value="METALLOPROTEASE"/>
    <property type="match status" value="1"/>
</dbReference>
<organism evidence="2 3">
    <name type="scientific">Saprospira grandis (strain Lewin)</name>
    <dbReference type="NCBI Taxonomy" id="984262"/>
    <lineage>
        <taxon>Bacteria</taxon>
        <taxon>Pseudomonadati</taxon>
        <taxon>Bacteroidota</taxon>
        <taxon>Saprospiria</taxon>
        <taxon>Saprospirales</taxon>
        <taxon>Saprospiraceae</taxon>
        <taxon>Saprospira</taxon>
    </lineage>
</organism>
<accession>H6KZ81</accession>
<dbReference type="OrthoDB" id="9811314at2"/>
<name>H6KZ81_SAPGL</name>
<evidence type="ECO:0000259" key="1">
    <source>
        <dbReference type="Pfam" id="PF05193"/>
    </source>
</evidence>
<dbReference type="HOGENOM" id="CLU_009902_6_1_10"/>